<keyword evidence="1" id="KW-0040">ANK repeat</keyword>
<dbReference type="AlphaFoldDB" id="A0A7R9FGA6"/>
<dbReference type="PROSITE" id="PS50088">
    <property type="entry name" value="ANK_REPEAT"/>
    <property type="match status" value="1"/>
</dbReference>
<proteinExistence type="predicted"/>
<dbReference type="InterPro" id="IPR002110">
    <property type="entry name" value="Ankyrin_rpt"/>
</dbReference>
<dbReference type="SMART" id="SM00248">
    <property type="entry name" value="ANK"/>
    <property type="match status" value="1"/>
</dbReference>
<organism evidence="2">
    <name type="scientific">Timema tahoe</name>
    <dbReference type="NCBI Taxonomy" id="61484"/>
    <lineage>
        <taxon>Eukaryota</taxon>
        <taxon>Metazoa</taxon>
        <taxon>Ecdysozoa</taxon>
        <taxon>Arthropoda</taxon>
        <taxon>Hexapoda</taxon>
        <taxon>Insecta</taxon>
        <taxon>Pterygota</taxon>
        <taxon>Neoptera</taxon>
        <taxon>Polyneoptera</taxon>
        <taxon>Phasmatodea</taxon>
        <taxon>Timematodea</taxon>
        <taxon>Timematoidea</taxon>
        <taxon>Timematidae</taxon>
        <taxon>Timema</taxon>
    </lineage>
</organism>
<dbReference type="SUPFAM" id="SSF48403">
    <property type="entry name" value="Ankyrin repeat"/>
    <property type="match status" value="1"/>
</dbReference>
<evidence type="ECO:0000256" key="1">
    <source>
        <dbReference type="PROSITE-ProRule" id="PRU00023"/>
    </source>
</evidence>
<gene>
    <name evidence="2" type="ORF">TTEB3V08_LOCUS1012</name>
</gene>
<name>A0A7R9FGA6_9NEOP</name>
<protein>
    <submittedName>
        <fullName evidence="2">Uncharacterized protein</fullName>
    </submittedName>
</protein>
<accession>A0A7R9FGA6</accession>
<dbReference type="EMBL" id="OE000194">
    <property type="protein sequence ID" value="CAD7452848.1"/>
    <property type="molecule type" value="Genomic_DNA"/>
</dbReference>
<sequence>MFVALGVSLTTYWTADDDITIESTLLIRWTQLIPLSQVGGLQFVSLKKPGRNSYTISRLGRNSPTQFLRVQASLVHCNRPKSNPDLPVFGSLVQHKSSALDHATTEADKPAHSQQSNTRAYEHAGKVVSLVWSGLPVTRRRRRKRFESRLGLLRKCTQFSVEWEPENHTQCTQWRFEPQPLCHDTDTLDQLTTNRHTSGMTPLMYAVKDNRTSILDRMIDLGADVCARNNISTPSVRLLIRAGAL</sequence>
<dbReference type="Gene3D" id="1.25.40.20">
    <property type="entry name" value="Ankyrin repeat-containing domain"/>
    <property type="match status" value="1"/>
</dbReference>
<dbReference type="PROSITE" id="PS50297">
    <property type="entry name" value="ANK_REP_REGION"/>
    <property type="match status" value="1"/>
</dbReference>
<feature type="repeat" description="ANK" evidence="1">
    <location>
        <begin position="198"/>
        <end position="230"/>
    </location>
</feature>
<reference evidence="2" key="1">
    <citation type="submission" date="2020-11" db="EMBL/GenBank/DDBJ databases">
        <authorList>
            <person name="Tran Van P."/>
        </authorList>
    </citation>
    <scope>NUCLEOTIDE SEQUENCE</scope>
</reference>
<dbReference type="InterPro" id="IPR036770">
    <property type="entry name" value="Ankyrin_rpt-contain_sf"/>
</dbReference>
<dbReference type="Pfam" id="PF00023">
    <property type="entry name" value="Ank"/>
    <property type="match status" value="1"/>
</dbReference>
<evidence type="ECO:0000313" key="2">
    <source>
        <dbReference type="EMBL" id="CAD7452848.1"/>
    </source>
</evidence>